<dbReference type="EMBL" id="CAJNOC010002512">
    <property type="protein sequence ID" value="CAF0937578.1"/>
    <property type="molecule type" value="Genomic_DNA"/>
</dbReference>
<organism evidence="10 11">
    <name type="scientific">Brachionus calyciflorus</name>
    <dbReference type="NCBI Taxonomy" id="104777"/>
    <lineage>
        <taxon>Eukaryota</taxon>
        <taxon>Metazoa</taxon>
        <taxon>Spiralia</taxon>
        <taxon>Gnathifera</taxon>
        <taxon>Rotifera</taxon>
        <taxon>Eurotatoria</taxon>
        <taxon>Monogononta</taxon>
        <taxon>Pseudotrocha</taxon>
        <taxon>Ploima</taxon>
        <taxon>Brachionidae</taxon>
        <taxon>Brachionus</taxon>
    </lineage>
</organism>
<name>A0A814C0W0_9BILA</name>
<feature type="compositionally biased region" description="Low complexity" evidence="5">
    <location>
        <begin position="463"/>
        <end position="648"/>
    </location>
</feature>
<dbReference type="PANTHER" id="PTHR12916">
    <property type="entry name" value="CYTOCHROME C OXIDASE POLYPEPTIDE VIC-2"/>
    <property type="match status" value="1"/>
</dbReference>
<dbReference type="Gene3D" id="1.10.10.1870">
    <property type="entry name" value="ShTK domain-like"/>
    <property type="match status" value="1"/>
</dbReference>
<feature type="disulfide bond" evidence="4">
    <location>
        <begin position="892"/>
        <end position="901"/>
    </location>
</feature>
<dbReference type="Gene3D" id="2.60.40.10">
    <property type="entry name" value="Immunoglobulins"/>
    <property type="match status" value="2"/>
</dbReference>
<dbReference type="InterPro" id="IPR007110">
    <property type="entry name" value="Ig-like_dom"/>
</dbReference>
<gene>
    <name evidence="10" type="ORF">OXX778_LOCUS13249</name>
</gene>
<evidence type="ECO:0000313" key="11">
    <source>
        <dbReference type="Proteomes" id="UP000663879"/>
    </source>
</evidence>
<dbReference type="SMART" id="SM00181">
    <property type="entry name" value="EGF"/>
    <property type="match status" value="5"/>
</dbReference>
<dbReference type="InterPro" id="IPR003582">
    <property type="entry name" value="ShKT_dom"/>
</dbReference>
<feature type="domain" description="EGF-like" evidence="7">
    <location>
        <begin position="903"/>
        <end position="942"/>
    </location>
</feature>
<dbReference type="OrthoDB" id="6130531at2759"/>
<dbReference type="PANTHER" id="PTHR12916:SF4">
    <property type="entry name" value="UNINFLATABLE, ISOFORM C"/>
    <property type="match status" value="1"/>
</dbReference>
<keyword evidence="4" id="KW-1015">Disulfide bond</keyword>
<dbReference type="SMART" id="SM00409">
    <property type="entry name" value="IG"/>
    <property type="match status" value="3"/>
</dbReference>
<dbReference type="InterPro" id="IPR013783">
    <property type="entry name" value="Ig-like_fold"/>
</dbReference>
<feature type="domain" description="EGF-like" evidence="7">
    <location>
        <begin position="863"/>
        <end position="902"/>
    </location>
</feature>
<dbReference type="InterPro" id="IPR036179">
    <property type="entry name" value="Ig-like_dom_sf"/>
</dbReference>
<keyword evidence="11" id="KW-1185">Reference proteome</keyword>
<dbReference type="SMART" id="SM00254">
    <property type="entry name" value="ShKT"/>
    <property type="match status" value="1"/>
</dbReference>
<dbReference type="InterPro" id="IPR003598">
    <property type="entry name" value="Ig_sub2"/>
</dbReference>
<dbReference type="Pfam" id="PF00008">
    <property type="entry name" value="EGF"/>
    <property type="match status" value="1"/>
</dbReference>
<dbReference type="PROSITE" id="PS01186">
    <property type="entry name" value="EGF_2"/>
    <property type="match status" value="2"/>
</dbReference>
<dbReference type="SUPFAM" id="SSF48726">
    <property type="entry name" value="Immunoglobulin"/>
    <property type="match status" value="2"/>
</dbReference>
<dbReference type="AlphaFoldDB" id="A0A814C0W0"/>
<feature type="domain" description="Ig-like" evidence="8">
    <location>
        <begin position="657"/>
        <end position="723"/>
    </location>
</feature>
<evidence type="ECO:0000256" key="6">
    <source>
        <dbReference type="SAM" id="SignalP"/>
    </source>
</evidence>
<dbReference type="Pfam" id="PF01549">
    <property type="entry name" value="ShK"/>
    <property type="match status" value="1"/>
</dbReference>
<keyword evidence="3" id="KW-0677">Repeat</keyword>
<dbReference type="CDD" id="cd00054">
    <property type="entry name" value="EGF_CA"/>
    <property type="match status" value="1"/>
</dbReference>
<reference evidence="10" key="1">
    <citation type="submission" date="2021-02" db="EMBL/GenBank/DDBJ databases">
        <authorList>
            <person name="Nowell W R."/>
        </authorList>
    </citation>
    <scope>NUCLEOTIDE SEQUENCE</scope>
    <source>
        <strain evidence="10">Ploen Becks lab</strain>
    </source>
</reference>
<feature type="signal peptide" evidence="6">
    <location>
        <begin position="1"/>
        <end position="21"/>
    </location>
</feature>
<dbReference type="InterPro" id="IPR003599">
    <property type="entry name" value="Ig_sub"/>
</dbReference>
<sequence>MYLALSILVFFFLFTQKPVSSQFLNSPQIIADGGTTFDLTCNINDVTNINLQWIRSLNKALNSSFLVEPTSRIIISDNGKKLTFLNIGVLDEEYYACVYFNSTTSRIRIVSRYNLFVRVVPTLSILLNGTNIDEQTTIQMLNSKSDKVYRIICSSSLSKPDVDLSIYDTDTLKSLANGENSILSKECTQNLCTNTLQVDFSFKNDNRFNKMKSINCTAKGNNSIIDINVSVKRNTNVSFTSVLIQDAINLDAFIGNNYTIECNTTEKQIQWVQTFKKEGFFQVNNNSRLFVSSDGKKLNFNPLVLSDEEYYGCGIFQTGNFQIVNSYFLYTKVLPTLNIVFNYNTLITESDTIYLTNSYLDTTYPISCLSLNSKPDIVLSIYESESLISLTENQETYTDKRCNETLNLCNNELTVQFRFKNDSRYRNLKSLSCKAESLDKTIILTRTINRAINITNEIEREVTSSTSTALTTTSSLPGTTTSSTTSTTSTSTTSTTSTTTISTTLTSTSTSPETTTTSTTSTSTTTTTSTTSTSTSSSPETTTSSTTSTTTSSLPSTSTLPETTTSITTSTSTSSLPETTTTSTTSTSTTSTTSTTTSTSPETTTSSTSTSNFPEYTTTSTTSTTSTFSPSTTTPALPVTTTSSTTSITPFIDPNLPPLIVSSQFLTAFQDSDFTLSCSFDNPLYWTYGSSLITSSSKYFNGISGNLLTIYKIKREDSGNYSCYSILNNQLVQSLFTVYVKTNPVLTMSVNNRILKKGDVISFGLSSELTITCTAINSRPLVNIKVYDPVSEATLPAVIPLRNNTKNPLQFCDPFDVCQTVLQVTLTPGFATKFSIKNITCLATNRTSPYELASSLTYALDFNNDACLNNQCKNGSSCRKLVTAPLGYVCDCLSGLGGPFCNFRDTCADDTTFCGNFGICRINSNGMKFCSCLGGYSGLTCRFQTSLCTTSNICNGGTCRPISTTVDGYFCTCNPGFTGKNCEARFNPCLNGGSVTFNSALTSGYTCSCSIEFRGSNCQFRNPCANQPCKNGGTCLAIEETNNDSFLCECSKDFVGDLCERSKFESTCVDKNPSLCPRLSSLCEYGYFNGKLVKELCPKTCGICS</sequence>
<feature type="disulfide bond" evidence="4">
    <location>
        <begin position="1050"/>
        <end position="1059"/>
    </location>
</feature>
<dbReference type="SUPFAM" id="SSF57196">
    <property type="entry name" value="EGF/Laminin"/>
    <property type="match status" value="4"/>
</dbReference>
<proteinExistence type="predicted"/>
<evidence type="ECO:0000256" key="5">
    <source>
        <dbReference type="SAM" id="MobiDB-lite"/>
    </source>
</evidence>
<evidence type="ECO:0000256" key="1">
    <source>
        <dbReference type="ARBA" id="ARBA00022536"/>
    </source>
</evidence>
<feature type="domain" description="EGF-like" evidence="7">
    <location>
        <begin position="950"/>
        <end position="983"/>
    </location>
</feature>
<keyword evidence="1 4" id="KW-0245">EGF-like domain</keyword>
<protein>
    <submittedName>
        <fullName evidence="10">Uncharacterized protein</fullName>
    </submittedName>
</protein>
<evidence type="ECO:0000256" key="4">
    <source>
        <dbReference type="PROSITE-ProRule" id="PRU00076"/>
    </source>
</evidence>
<evidence type="ECO:0000259" key="8">
    <source>
        <dbReference type="PROSITE" id="PS50835"/>
    </source>
</evidence>
<dbReference type="Gene3D" id="2.10.25.10">
    <property type="entry name" value="Laminin"/>
    <property type="match status" value="4"/>
</dbReference>
<comment type="caution">
    <text evidence="10">The sequence shown here is derived from an EMBL/GenBank/DDBJ whole genome shotgun (WGS) entry which is preliminary data.</text>
</comment>
<evidence type="ECO:0000259" key="9">
    <source>
        <dbReference type="PROSITE" id="PS51670"/>
    </source>
</evidence>
<feature type="disulfide bond" evidence="4">
    <location>
        <begin position="973"/>
        <end position="982"/>
    </location>
</feature>
<evidence type="ECO:0000259" key="7">
    <source>
        <dbReference type="PROSITE" id="PS50026"/>
    </source>
</evidence>
<dbReference type="InterPro" id="IPR000742">
    <property type="entry name" value="EGF"/>
</dbReference>
<evidence type="ECO:0000313" key="10">
    <source>
        <dbReference type="EMBL" id="CAF0937578.1"/>
    </source>
</evidence>
<feature type="domain" description="ShKT" evidence="9">
    <location>
        <begin position="1068"/>
        <end position="1104"/>
    </location>
</feature>
<dbReference type="PROSITE" id="PS50026">
    <property type="entry name" value="EGF_3"/>
    <property type="match status" value="4"/>
</dbReference>
<evidence type="ECO:0000256" key="2">
    <source>
        <dbReference type="ARBA" id="ARBA00022729"/>
    </source>
</evidence>
<dbReference type="SMART" id="SM00408">
    <property type="entry name" value="IGc2"/>
    <property type="match status" value="2"/>
</dbReference>
<feature type="domain" description="EGF-like" evidence="7">
    <location>
        <begin position="1020"/>
        <end position="1060"/>
    </location>
</feature>
<keyword evidence="2 6" id="KW-0732">Signal</keyword>
<accession>A0A814C0W0</accession>
<dbReference type="PROSITE" id="PS51670">
    <property type="entry name" value="SHKT"/>
    <property type="match status" value="1"/>
</dbReference>
<dbReference type="Proteomes" id="UP000663879">
    <property type="component" value="Unassembled WGS sequence"/>
</dbReference>
<feature type="region of interest" description="Disordered" evidence="5">
    <location>
        <begin position="461"/>
        <end position="648"/>
    </location>
</feature>
<dbReference type="PROSITE" id="PS50835">
    <property type="entry name" value="IG_LIKE"/>
    <property type="match status" value="2"/>
</dbReference>
<comment type="caution">
    <text evidence="4">Lacks conserved residue(s) required for the propagation of feature annotation.</text>
</comment>
<evidence type="ECO:0000256" key="3">
    <source>
        <dbReference type="ARBA" id="ARBA00022737"/>
    </source>
</evidence>
<feature type="chain" id="PRO_5032531143" evidence="6">
    <location>
        <begin position="22"/>
        <end position="1105"/>
    </location>
</feature>
<dbReference type="PROSITE" id="PS00022">
    <property type="entry name" value="EGF_1"/>
    <property type="match status" value="5"/>
</dbReference>
<feature type="disulfide bond" evidence="4">
    <location>
        <begin position="932"/>
        <end position="941"/>
    </location>
</feature>
<feature type="domain" description="Ig-like" evidence="8">
    <location>
        <begin position="18"/>
        <end position="111"/>
    </location>
</feature>